<organism evidence="2 3">
    <name type="scientific">Triparma retinervis</name>
    <dbReference type="NCBI Taxonomy" id="2557542"/>
    <lineage>
        <taxon>Eukaryota</taxon>
        <taxon>Sar</taxon>
        <taxon>Stramenopiles</taxon>
        <taxon>Ochrophyta</taxon>
        <taxon>Bolidophyceae</taxon>
        <taxon>Parmales</taxon>
        <taxon>Triparmaceae</taxon>
        <taxon>Triparma</taxon>
    </lineage>
</organism>
<dbReference type="Gene3D" id="2.60.120.330">
    <property type="entry name" value="B-lactam Antibiotic, Isopenicillin N Synthase, Chain"/>
    <property type="match status" value="1"/>
</dbReference>
<feature type="region of interest" description="Disordered" evidence="1">
    <location>
        <begin position="183"/>
        <end position="211"/>
    </location>
</feature>
<proteinExistence type="predicted"/>
<dbReference type="EMBL" id="BRXZ01001599">
    <property type="protein sequence ID" value="GMH74947.1"/>
    <property type="molecule type" value="Genomic_DNA"/>
</dbReference>
<comment type="caution">
    <text evidence="2">The sequence shown here is derived from an EMBL/GenBank/DDBJ whole genome shotgun (WGS) entry which is preliminary data.</text>
</comment>
<dbReference type="InterPro" id="IPR027443">
    <property type="entry name" value="IPNS-like_sf"/>
</dbReference>
<protein>
    <submittedName>
        <fullName evidence="2">Uncharacterized protein</fullName>
    </submittedName>
</protein>
<evidence type="ECO:0000313" key="3">
    <source>
        <dbReference type="Proteomes" id="UP001165082"/>
    </source>
</evidence>
<name>A0A9W7AT03_9STRA</name>
<gene>
    <name evidence="2" type="ORF">TrRE_jg9345</name>
</gene>
<dbReference type="Proteomes" id="UP001165082">
    <property type="component" value="Unassembled WGS sequence"/>
</dbReference>
<evidence type="ECO:0000256" key="1">
    <source>
        <dbReference type="SAM" id="MobiDB-lite"/>
    </source>
</evidence>
<sequence>MNRTNLESKPLPCATTCAITPSTIATDPTVVPKISLLDILRGSKTAVDQLWASLIHRGYFLLCYDAGTPISSVSPTLGAIIETVEGMKSVLTPNTANWPPSQCSVSSGDVYFNERDVPMYRLGYDDGTGGEGGDKDKIREYFRVANGNIPGVGGWREWGREVVRGTCFCSYLADVLLHQTLGPKRRKPKRSQRARWMEPESIDLEEPSSGGVEGGDFSILYAMNYFNTPSSISHASSPSFTGSDGRPLSLREHVDPSLFVIEPVVGRAVGGLEIWDKLGGRWVAADGDGAEAIGCLGEGEDCMAVFVGKAFERAWKSEKSNEPEINATLHRVRQPTKGEIGRPRRAVIYEQKYAEYFE</sequence>
<reference evidence="2" key="1">
    <citation type="submission" date="2022-07" db="EMBL/GenBank/DDBJ databases">
        <title>Genome analysis of Parmales, a sister group of diatoms, reveals the evolutionary specialization of diatoms from phago-mixotrophs to photoautotrophs.</title>
        <authorList>
            <person name="Ban H."/>
            <person name="Sato S."/>
            <person name="Yoshikawa S."/>
            <person name="Kazumasa Y."/>
            <person name="Nakamura Y."/>
            <person name="Ichinomiya M."/>
            <person name="Saitoh K."/>
            <person name="Sato N."/>
            <person name="Blanc-Mathieu R."/>
            <person name="Endo H."/>
            <person name="Kuwata A."/>
            <person name="Ogata H."/>
        </authorList>
    </citation>
    <scope>NUCLEOTIDE SEQUENCE</scope>
</reference>
<accession>A0A9W7AT03</accession>
<evidence type="ECO:0000313" key="2">
    <source>
        <dbReference type="EMBL" id="GMH74947.1"/>
    </source>
</evidence>
<keyword evidence="3" id="KW-1185">Reference proteome</keyword>
<dbReference type="OrthoDB" id="46333at2759"/>
<dbReference type="AlphaFoldDB" id="A0A9W7AT03"/>
<feature type="compositionally biased region" description="Basic residues" evidence="1">
    <location>
        <begin position="183"/>
        <end position="193"/>
    </location>
</feature>